<comment type="caution">
    <text evidence="2">The sequence shown here is derived from an EMBL/GenBank/DDBJ whole genome shotgun (WGS) entry which is preliminary data.</text>
</comment>
<dbReference type="InterPro" id="IPR008700">
    <property type="entry name" value="TypeIII_avirulence_cleave"/>
</dbReference>
<accession>A0A8J5KPD6</accession>
<dbReference type="Pfam" id="PF05627">
    <property type="entry name" value="AvrRpt-cleavage"/>
    <property type="match status" value="1"/>
</dbReference>
<dbReference type="GO" id="GO:0005886">
    <property type="term" value="C:plasma membrane"/>
    <property type="evidence" value="ECO:0007669"/>
    <property type="project" value="TreeGrafter"/>
</dbReference>
<dbReference type="EMBL" id="JACMSC010000012">
    <property type="protein sequence ID" value="KAG6495218.1"/>
    <property type="molecule type" value="Genomic_DNA"/>
</dbReference>
<evidence type="ECO:0000259" key="1">
    <source>
        <dbReference type="Pfam" id="PF05627"/>
    </source>
</evidence>
<reference evidence="2 3" key="1">
    <citation type="submission" date="2020-08" db="EMBL/GenBank/DDBJ databases">
        <title>Plant Genome Project.</title>
        <authorList>
            <person name="Zhang R.-G."/>
        </authorList>
    </citation>
    <scope>NUCLEOTIDE SEQUENCE [LARGE SCALE GENOMIC DNA]</scope>
    <source>
        <tissue evidence="2">Rhizome</tissue>
    </source>
</reference>
<organism evidence="2 3">
    <name type="scientific">Zingiber officinale</name>
    <name type="common">Ginger</name>
    <name type="synonym">Amomum zingiber</name>
    <dbReference type="NCBI Taxonomy" id="94328"/>
    <lineage>
        <taxon>Eukaryota</taxon>
        <taxon>Viridiplantae</taxon>
        <taxon>Streptophyta</taxon>
        <taxon>Embryophyta</taxon>
        <taxon>Tracheophyta</taxon>
        <taxon>Spermatophyta</taxon>
        <taxon>Magnoliopsida</taxon>
        <taxon>Liliopsida</taxon>
        <taxon>Zingiberales</taxon>
        <taxon>Zingiberaceae</taxon>
        <taxon>Zingiber</taxon>
    </lineage>
</organism>
<evidence type="ECO:0000313" key="3">
    <source>
        <dbReference type="Proteomes" id="UP000734854"/>
    </source>
</evidence>
<dbReference type="PANTHER" id="PTHR33159">
    <property type="entry name" value="RPM1-INTERACTING PROTEIN 4 (RIN4) FAMILY PROTEIN"/>
    <property type="match status" value="1"/>
</dbReference>
<keyword evidence="3" id="KW-1185">Reference proteome</keyword>
<dbReference type="InterPro" id="IPR040387">
    <property type="entry name" value="RIN4/NOI4"/>
</dbReference>
<evidence type="ECO:0000313" key="2">
    <source>
        <dbReference type="EMBL" id="KAG6495218.1"/>
    </source>
</evidence>
<dbReference type="Proteomes" id="UP000734854">
    <property type="component" value="Unassembled WGS sequence"/>
</dbReference>
<sequence length="246" mass="28581">MSSFCSTLLPRSHCPTRTPPLFTLPLLLEFLRSAPSAKRKMANPFLLFLPIASCFLQIWTSDVLFYESFDEPFDGRWIVSRKGDYGERVYEPVKAQKIHVVREMKIQRNIMTTSKDRQDPTTTTVRVNLLKELREILHQTGGWHRKPSHDDVAVPPFAEWDENDPASGEKYTGIFKLIAENRRTPGTPYQPPEPNIQPETTTEAQVITTSYFLNKLMQRLVYNHICSRDYDLYNEKSQMQQLDVLQ</sequence>
<feature type="domain" description="RIN4 pathogenic type III effector avirulence factor Avr cleavage site" evidence="1">
    <location>
        <begin position="150"/>
        <end position="183"/>
    </location>
</feature>
<dbReference type="AlphaFoldDB" id="A0A8J5KPD6"/>
<proteinExistence type="predicted"/>
<name>A0A8J5KPD6_ZINOF</name>
<dbReference type="PANTHER" id="PTHR33159:SF101">
    <property type="entry name" value="OS04G0379600 PROTEIN"/>
    <property type="match status" value="1"/>
</dbReference>
<gene>
    <name evidence="2" type="ORF">ZIOFF_043011</name>
</gene>
<dbReference type="OrthoDB" id="998136at2759"/>
<protein>
    <recommendedName>
        <fullName evidence="1">RIN4 pathogenic type III effector avirulence factor Avr cleavage site domain-containing protein</fullName>
    </recommendedName>
</protein>